<dbReference type="NCBIfam" id="TIGR04183">
    <property type="entry name" value="Por_Secre_tail"/>
    <property type="match status" value="1"/>
</dbReference>
<dbReference type="AlphaFoldDB" id="A0AAE3U6K0"/>
<accession>A0AAE3U6K0</accession>
<sequence length="520" mass="54664">MKATSTISNIWAKVTIQLGLSLVVVFFSLFDVKAQCTTGCNVSLNVGNNPNGTLTAGANGQTICLNGNGTFIGTVDFANRTNVTLCIGPNVNFTDQATIIRAGGNGLTINNYGRVTLVRFTTGNSFIGLPNALSPTTVDLGNGFTIRNNGTFDMGGPSVRMQVNINNTSSIINNTNTASMSIYGAVTLNNSATLTNLGTFGIFQTSFGILIPGTGNLTLNNSSSLTHTGVSFTVAANYSMTGGGSILTVSGTQFTVFGNYTQSNGTARSINNPLLPGGGCGTIRVLGTSTISNGVFGANNTLLGMYDNLGSATGFDLVIPPANVTATGRIKDGCVVALPVTFVYVRGAYMEGQVKINWATASEENNDYFTVERSTDGKEFTPIATIDGAGNSSDVLSYQFVDPSPAEGVAYYRVKQTDFDEKFAYSRVVSINKGAVATLSRVFPNPVSHSDYVQVAITDENGGDIFVTVYDRIGKQCYVGKFSTGTIPSVAVKDFSSVSGMYILEARQGSSVIREKIVVQ</sequence>
<dbReference type="EMBL" id="JASJOS010000005">
    <property type="protein sequence ID" value="MDJ1481426.1"/>
    <property type="molecule type" value="Genomic_DNA"/>
</dbReference>
<dbReference type="Proteomes" id="UP001241110">
    <property type="component" value="Unassembled WGS sequence"/>
</dbReference>
<gene>
    <name evidence="1" type="ORF">QNI16_13085</name>
</gene>
<proteinExistence type="predicted"/>
<evidence type="ECO:0000313" key="1">
    <source>
        <dbReference type="EMBL" id="MDJ1481426.1"/>
    </source>
</evidence>
<dbReference type="Gene3D" id="2.60.40.10">
    <property type="entry name" value="Immunoglobulins"/>
    <property type="match status" value="1"/>
</dbReference>
<organism evidence="1 2">
    <name type="scientific">Xanthocytophaga flava</name>
    <dbReference type="NCBI Taxonomy" id="3048013"/>
    <lineage>
        <taxon>Bacteria</taxon>
        <taxon>Pseudomonadati</taxon>
        <taxon>Bacteroidota</taxon>
        <taxon>Cytophagia</taxon>
        <taxon>Cytophagales</taxon>
        <taxon>Rhodocytophagaceae</taxon>
        <taxon>Xanthocytophaga</taxon>
    </lineage>
</organism>
<dbReference type="InterPro" id="IPR026444">
    <property type="entry name" value="Secre_tail"/>
</dbReference>
<evidence type="ECO:0000313" key="2">
    <source>
        <dbReference type="Proteomes" id="UP001241110"/>
    </source>
</evidence>
<dbReference type="RefSeq" id="WP_313979175.1">
    <property type="nucleotide sequence ID" value="NZ_JASJOS010000005.1"/>
</dbReference>
<dbReference type="InterPro" id="IPR013783">
    <property type="entry name" value="Ig-like_fold"/>
</dbReference>
<reference evidence="1" key="1">
    <citation type="submission" date="2023-05" db="EMBL/GenBank/DDBJ databases">
        <authorList>
            <person name="Zhang X."/>
        </authorList>
    </citation>
    <scope>NUCLEOTIDE SEQUENCE</scope>
    <source>
        <strain evidence="1">YF14B1</strain>
    </source>
</reference>
<name>A0AAE3U6K0_9BACT</name>
<protein>
    <submittedName>
        <fullName evidence="1">T9SS type A sorting domain-containing protein</fullName>
    </submittedName>
</protein>
<comment type="caution">
    <text evidence="1">The sequence shown here is derived from an EMBL/GenBank/DDBJ whole genome shotgun (WGS) entry which is preliminary data.</text>
</comment>